<keyword evidence="1" id="KW-0812">Transmembrane</keyword>
<name>A0A8C0J0I2_CHEAB</name>
<protein>
    <recommendedName>
        <fullName evidence="4">Ig-like domain-containing protein</fullName>
    </recommendedName>
</protein>
<sequence length="199" mass="22013">MQPPNSKPGDWILICIKPLSTMVTPRGLEVGVSVIYAPLNSSLHWCKGEAMSFSMFWYLRREGKKPTCIKCCLDDQNVDKFVCKHKTHSSTLEISNVQKTESGIYYCAYKYSSYLLFGNGSTLFVGAGLLLLVVSMSLVWTLCPSTLGKKHSPPETSLLGRNPTPLLATGNCNCPIQHMNMLQMLQLPALISEGLFSES</sequence>
<dbReference type="GeneTree" id="ENSGT01010000223749"/>
<evidence type="ECO:0000256" key="1">
    <source>
        <dbReference type="SAM" id="Phobius"/>
    </source>
</evidence>
<reference evidence="2" key="1">
    <citation type="submission" date="2025-08" db="UniProtKB">
        <authorList>
            <consortium name="Ensembl"/>
        </authorList>
    </citation>
    <scope>IDENTIFICATION</scope>
</reference>
<keyword evidence="1" id="KW-0472">Membrane</keyword>
<dbReference type="CDD" id="cd00099">
    <property type="entry name" value="IgV"/>
    <property type="match status" value="1"/>
</dbReference>
<keyword evidence="1" id="KW-1133">Transmembrane helix</keyword>
<keyword evidence="3" id="KW-1185">Reference proteome</keyword>
<accession>A0A8C0J0I2</accession>
<dbReference type="OMA" id="LVWTLCP"/>
<dbReference type="InterPro" id="IPR036179">
    <property type="entry name" value="Ig-like_dom_sf"/>
</dbReference>
<dbReference type="Ensembl" id="ENSCABT00000027496.1">
    <property type="protein sequence ID" value="ENSCABP00000025080.1"/>
    <property type="gene ID" value="ENSCABG00000018478.1"/>
</dbReference>
<organism evidence="2 3">
    <name type="scientific">Chelonoidis abingdonii</name>
    <name type="common">Abingdon island giant tortoise</name>
    <name type="synonym">Testudo abingdonii</name>
    <dbReference type="NCBI Taxonomy" id="106734"/>
    <lineage>
        <taxon>Eukaryota</taxon>
        <taxon>Metazoa</taxon>
        <taxon>Chordata</taxon>
        <taxon>Craniata</taxon>
        <taxon>Vertebrata</taxon>
        <taxon>Euteleostomi</taxon>
        <taxon>Archelosauria</taxon>
        <taxon>Testudinata</taxon>
        <taxon>Testudines</taxon>
        <taxon>Cryptodira</taxon>
        <taxon>Durocryptodira</taxon>
        <taxon>Testudinoidea</taxon>
        <taxon>Testudinidae</taxon>
        <taxon>Chelonoidis</taxon>
    </lineage>
</organism>
<proteinExistence type="predicted"/>
<evidence type="ECO:0000313" key="2">
    <source>
        <dbReference type="Ensembl" id="ENSCABP00000025080.1"/>
    </source>
</evidence>
<reference evidence="2" key="2">
    <citation type="submission" date="2025-09" db="UniProtKB">
        <authorList>
            <consortium name="Ensembl"/>
        </authorList>
    </citation>
    <scope>IDENTIFICATION</scope>
</reference>
<dbReference type="InterPro" id="IPR013783">
    <property type="entry name" value="Ig-like_fold"/>
</dbReference>
<evidence type="ECO:0008006" key="4">
    <source>
        <dbReference type="Google" id="ProtNLM"/>
    </source>
</evidence>
<feature type="transmembrane region" description="Helical" evidence="1">
    <location>
        <begin position="123"/>
        <end position="143"/>
    </location>
</feature>
<dbReference type="Gene3D" id="2.60.40.10">
    <property type="entry name" value="Immunoglobulins"/>
    <property type="match status" value="1"/>
</dbReference>
<dbReference type="SUPFAM" id="SSF48726">
    <property type="entry name" value="Immunoglobulin"/>
    <property type="match status" value="1"/>
</dbReference>
<dbReference type="Proteomes" id="UP000694404">
    <property type="component" value="Unplaced"/>
</dbReference>
<dbReference type="AlphaFoldDB" id="A0A8C0J0I2"/>
<evidence type="ECO:0000313" key="3">
    <source>
        <dbReference type="Proteomes" id="UP000694404"/>
    </source>
</evidence>